<sequence>MIRCILAFALMLCACCAVASKPIERIVALSPSSTEMLFEMGIGSRVVGTVEWADFPEAAKAIPRIGSYAGINIEALIAVQPDLVVAWKSGNKESDLKKLEALGVNVLYIDPKTMDAVADDMERLGEAVGEARAGKEAADRFRDRYSALKRQFANADPVRVFYQLSYEPLRTVGQGSWVDALIKDCGGDNVFGKAPAHYPVVAFESVIARDPEVIIMSSHTNVVNSKEALWSEWPSVAAVREGHLIPVNSSALLRSGPRATEGLALLCNAIDQAR</sequence>
<dbReference type="PANTHER" id="PTHR30535">
    <property type="entry name" value="VITAMIN B12-BINDING PROTEIN"/>
    <property type="match status" value="1"/>
</dbReference>
<keyword evidence="5" id="KW-1185">Reference proteome</keyword>
<evidence type="ECO:0000256" key="2">
    <source>
        <dbReference type="SAM" id="SignalP"/>
    </source>
</evidence>
<dbReference type="CDD" id="cd01144">
    <property type="entry name" value="BtuF"/>
    <property type="match status" value="1"/>
</dbReference>
<organism evidence="4 5">
    <name type="scientific">Thalassolituus maritimus</name>
    <dbReference type="NCBI Taxonomy" id="484498"/>
    <lineage>
        <taxon>Bacteria</taxon>
        <taxon>Pseudomonadati</taxon>
        <taxon>Pseudomonadota</taxon>
        <taxon>Gammaproteobacteria</taxon>
        <taxon>Oceanospirillales</taxon>
        <taxon>Oceanospirillaceae</taxon>
        <taxon>Thalassolituus</taxon>
    </lineage>
</organism>
<dbReference type="PROSITE" id="PS51257">
    <property type="entry name" value="PROKAR_LIPOPROTEIN"/>
    <property type="match status" value="1"/>
</dbReference>
<dbReference type="AlphaFoldDB" id="A0A1N7MMW1"/>
<evidence type="ECO:0000313" key="5">
    <source>
        <dbReference type="Proteomes" id="UP000185639"/>
    </source>
</evidence>
<dbReference type="InterPro" id="IPR002491">
    <property type="entry name" value="ABC_transptr_periplasmic_BD"/>
</dbReference>
<evidence type="ECO:0000256" key="1">
    <source>
        <dbReference type="ARBA" id="ARBA00022729"/>
    </source>
</evidence>
<dbReference type="NCBIfam" id="NF038402">
    <property type="entry name" value="TroA_like"/>
    <property type="match status" value="1"/>
</dbReference>
<dbReference type="Proteomes" id="UP000185639">
    <property type="component" value="Unassembled WGS sequence"/>
</dbReference>
<dbReference type="InterPro" id="IPR054828">
    <property type="entry name" value="Vit_B12_bind_prot"/>
</dbReference>
<dbReference type="Pfam" id="PF01497">
    <property type="entry name" value="Peripla_BP_2"/>
    <property type="match status" value="1"/>
</dbReference>
<dbReference type="Gene3D" id="3.40.50.1980">
    <property type="entry name" value="Nitrogenase molybdenum iron protein domain"/>
    <property type="match status" value="2"/>
</dbReference>
<dbReference type="RefSeq" id="WP_084188825.1">
    <property type="nucleotide sequence ID" value="NZ_FTOH01000005.1"/>
</dbReference>
<keyword evidence="1 2" id="KW-0732">Signal</keyword>
<dbReference type="PANTHER" id="PTHR30535:SF34">
    <property type="entry name" value="MOLYBDATE-BINDING PROTEIN MOLA"/>
    <property type="match status" value="1"/>
</dbReference>
<dbReference type="SUPFAM" id="SSF53807">
    <property type="entry name" value="Helical backbone' metal receptor"/>
    <property type="match status" value="1"/>
</dbReference>
<dbReference type="OrthoDB" id="6495095at2"/>
<feature type="chain" id="PRO_5012501241" evidence="2">
    <location>
        <begin position="20"/>
        <end position="274"/>
    </location>
</feature>
<dbReference type="EMBL" id="FTOH01000005">
    <property type="protein sequence ID" value="SIS87291.1"/>
    <property type="molecule type" value="Genomic_DNA"/>
</dbReference>
<evidence type="ECO:0000313" key="4">
    <source>
        <dbReference type="EMBL" id="SIS87291.1"/>
    </source>
</evidence>
<evidence type="ECO:0000259" key="3">
    <source>
        <dbReference type="PROSITE" id="PS50983"/>
    </source>
</evidence>
<gene>
    <name evidence="4" type="ORF">SAMN05421686_105291</name>
</gene>
<dbReference type="STRING" id="484498.SAMN05421686_105291"/>
<dbReference type="PROSITE" id="PS50983">
    <property type="entry name" value="FE_B12_PBP"/>
    <property type="match status" value="1"/>
</dbReference>
<feature type="signal peptide" evidence="2">
    <location>
        <begin position="1"/>
        <end position="19"/>
    </location>
</feature>
<feature type="domain" description="Fe/B12 periplasmic-binding" evidence="3">
    <location>
        <begin position="25"/>
        <end position="274"/>
    </location>
</feature>
<protein>
    <submittedName>
        <fullName evidence="4">Iron complex transport system substrate-binding protein/vitamin B12 transport system substrate-binding protein</fullName>
    </submittedName>
</protein>
<dbReference type="InterPro" id="IPR050902">
    <property type="entry name" value="ABC_Transporter_SBP"/>
</dbReference>
<proteinExistence type="predicted"/>
<accession>A0A1N7MMW1</accession>
<name>A0A1N7MMW1_9GAMM</name>
<reference evidence="5" key="1">
    <citation type="submission" date="2017-01" db="EMBL/GenBank/DDBJ databases">
        <authorList>
            <person name="Varghese N."/>
            <person name="Submissions S."/>
        </authorList>
    </citation>
    <scope>NUCLEOTIDE SEQUENCE [LARGE SCALE GENOMIC DNA]</scope>
    <source>
        <strain evidence="5">DSM 24913</strain>
    </source>
</reference>